<evidence type="ECO:0000259" key="7">
    <source>
        <dbReference type="PROSITE" id="PS51918"/>
    </source>
</evidence>
<dbReference type="AlphaFoldDB" id="A0AB36TGE0"/>
<sequence length="289" mass="32664">MEAAKPAMFYDKGEDLKVHCRLCPHNCTISPGNLGVCRARKNIDGDLYSLNYGKISSIALDPIEKKPLYRFKSGSKILSIGTFGCNLKCSFCQNWEIAHDNPRLYEVTSETVVSKAKELVSEGNIGIAYTYNEPTIWYEFVYDTAVLAKEEGLSNVLVTNGFIGREALLMLLPYIDAMNIDVKAYTASFYKNICGGVLENVKETVELAAEKCHVEVTTLVIPTLNDELKEISEIAKWLSSISRKIPLHLSRYFPNYKMLNIPPTPKDTLFRAREEAQKYLDYVYLGNVW</sequence>
<dbReference type="PROSITE" id="PS51918">
    <property type="entry name" value="RADICAL_SAM"/>
    <property type="match status" value="1"/>
</dbReference>
<evidence type="ECO:0000313" key="9">
    <source>
        <dbReference type="Proteomes" id="UP000223596"/>
    </source>
</evidence>
<evidence type="ECO:0000256" key="3">
    <source>
        <dbReference type="ARBA" id="ARBA00022723"/>
    </source>
</evidence>
<feature type="binding site" evidence="6">
    <location>
        <position position="92"/>
    </location>
    <ligand>
        <name>[4Fe-4S] cluster</name>
        <dbReference type="ChEBI" id="CHEBI:49883"/>
        <note>4Fe-4S-S-AdoMet</note>
    </ligand>
</feature>
<evidence type="ECO:0000313" key="8">
    <source>
        <dbReference type="EMBL" id="PFH02371.1"/>
    </source>
</evidence>
<dbReference type="GeneID" id="35804283"/>
<organism evidence="8 9">
    <name type="scientific">Acetivibrio thermocellus AD2</name>
    <dbReference type="NCBI Taxonomy" id="1138384"/>
    <lineage>
        <taxon>Bacteria</taxon>
        <taxon>Bacillati</taxon>
        <taxon>Bacillota</taxon>
        <taxon>Clostridia</taxon>
        <taxon>Eubacteriales</taxon>
        <taxon>Oscillospiraceae</taxon>
        <taxon>Acetivibrio</taxon>
    </lineage>
</organism>
<dbReference type="GO" id="GO:0016829">
    <property type="term" value="F:lyase activity"/>
    <property type="evidence" value="ECO:0007669"/>
    <property type="project" value="UniProtKB-KW"/>
</dbReference>
<dbReference type="InterPro" id="IPR027596">
    <property type="entry name" value="AmmeMemoSam_rS"/>
</dbReference>
<dbReference type="SFLD" id="SFLDS00029">
    <property type="entry name" value="Radical_SAM"/>
    <property type="match status" value="1"/>
</dbReference>
<keyword evidence="8" id="KW-0456">Lyase</keyword>
<dbReference type="Gene3D" id="3.20.20.70">
    <property type="entry name" value="Aldolase class I"/>
    <property type="match status" value="1"/>
</dbReference>
<dbReference type="SUPFAM" id="SSF102114">
    <property type="entry name" value="Radical SAM enzymes"/>
    <property type="match status" value="1"/>
</dbReference>
<keyword evidence="3 6" id="KW-0479">Metal-binding</keyword>
<feature type="binding site" evidence="6">
    <location>
        <position position="89"/>
    </location>
    <ligand>
        <name>[4Fe-4S] cluster</name>
        <dbReference type="ChEBI" id="CHEBI:49883"/>
        <note>4Fe-4S-S-AdoMet</note>
    </ligand>
</feature>
<evidence type="ECO:0000256" key="5">
    <source>
        <dbReference type="ARBA" id="ARBA00023014"/>
    </source>
</evidence>
<comment type="caution">
    <text evidence="8">The sequence shown here is derived from an EMBL/GenBank/DDBJ whole genome shotgun (WGS) entry which is preliminary data.</text>
</comment>
<dbReference type="GO" id="GO:0051539">
    <property type="term" value="F:4 iron, 4 sulfur cluster binding"/>
    <property type="evidence" value="ECO:0007669"/>
    <property type="project" value="UniProtKB-KW"/>
</dbReference>
<evidence type="ECO:0000256" key="6">
    <source>
        <dbReference type="PIRSR" id="PIRSR004869-50"/>
    </source>
</evidence>
<keyword evidence="2 6" id="KW-0949">S-adenosyl-L-methionine</keyword>
<feature type="domain" description="Radical SAM core" evidence="7">
    <location>
        <begin position="70"/>
        <end position="289"/>
    </location>
</feature>
<dbReference type="Pfam" id="PF04055">
    <property type="entry name" value="Radical_SAM"/>
    <property type="match status" value="1"/>
</dbReference>
<protein>
    <submittedName>
        <fullName evidence="8">Pyruvate formate lyase activating enzyme</fullName>
    </submittedName>
</protein>
<dbReference type="InterPro" id="IPR007197">
    <property type="entry name" value="rSAM"/>
</dbReference>
<gene>
    <name evidence="8" type="ORF">M972_111142</name>
</gene>
<evidence type="ECO:0000256" key="1">
    <source>
        <dbReference type="ARBA" id="ARBA00022485"/>
    </source>
</evidence>
<dbReference type="PANTHER" id="PTHR30352">
    <property type="entry name" value="PYRUVATE FORMATE-LYASE-ACTIVATING ENZYME"/>
    <property type="match status" value="1"/>
</dbReference>
<name>A0AB36TGE0_ACETH</name>
<dbReference type="GO" id="GO:0046872">
    <property type="term" value="F:metal ion binding"/>
    <property type="evidence" value="ECO:0007669"/>
    <property type="project" value="UniProtKB-KW"/>
</dbReference>
<keyword evidence="5 6" id="KW-0411">Iron-sulfur</keyword>
<feature type="binding site" evidence="6">
    <location>
        <position position="85"/>
    </location>
    <ligand>
        <name>[4Fe-4S] cluster</name>
        <dbReference type="ChEBI" id="CHEBI:49883"/>
        <note>4Fe-4S-S-AdoMet</note>
    </ligand>
</feature>
<reference evidence="8 9" key="1">
    <citation type="submission" date="2017-09" db="EMBL/GenBank/DDBJ databases">
        <title>Evaluation of Pacific Biosciences Sequencing Technology to Finishing C. thermocellum Genome Sequences.</title>
        <authorList>
            <person name="Brown S."/>
        </authorList>
    </citation>
    <scope>NUCLEOTIDE SEQUENCE [LARGE SCALE GENOMIC DNA]</scope>
    <source>
        <strain evidence="8 9">AD2</strain>
    </source>
</reference>
<proteinExistence type="predicted"/>
<dbReference type="InterPro" id="IPR016431">
    <property type="entry name" value="Pyrv-formate_lyase-activ_prd"/>
</dbReference>
<dbReference type="CDD" id="cd01335">
    <property type="entry name" value="Radical_SAM"/>
    <property type="match status" value="1"/>
</dbReference>
<comment type="cofactor">
    <cofactor evidence="6">
        <name>[4Fe-4S] cluster</name>
        <dbReference type="ChEBI" id="CHEBI:49883"/>
    </cofactor>
    <text evidence="6">Binds 1 [4Fe-4S] cluster. The cluster is coordinated with 3 cysteines and an exchangeable S-adenosyl-L-methionine.</text>
</comment>
<dbReference type="InterPro" id="IPR058240">
    <property type="entry name" value="rSAM_sf"/>
</dbReference>
<accession>A0AB36TGE0</accession>
<dbReference type="PANTHER" id="PTHR30352:SF5">
    <property type="entry name" value="PYRUVATE FORMATE-LYASE 1-ACTIVATING ENZYME"/>
    <property type="match status" value="1"/>
</dbReference>
<evidence type="ECO:0000256" key="4">
    <source>
        <dbReference type="ARBA" id="ARBA00023004"/>
    </source>
</evidence>
<dbReference type="SFLD" id="SFLDG01101">
    <property type="entry name" value="Uncharacterised_Radical_SAM_Su"/>
    <property type="match status" value="1"/>
</dbReference>
<dbReference type="NCBIfam" id="TIGR04337">
    <property type="entry name" value="AmmeMemoSam_rS"/>
    <property type="match status" value="1"/>
</dbReference>
<evidence type="ECO:0000256" key="2">
    <source>
        <dbReference type="ARBA" id="ARBA00022691"/>
    </source>
</evidence>
<dbReference type="InterPro" id="IPR034457">
    <property type="entry name" value="Organic_radical-activating"/>
</dbReference>
<keyword evidence="1" id="KW-0004">4Fe-4S</keyword>
<dbReference type="RefSeq" id="WP_003519142.1">
    <property type="nucleotide sequence ID" value="NZ_CP013828.1"/>
</dbReference>
<dbReference type="EMBL" id="PDBW01000001">
    <property type="protein sequence ID" value="PFH02371.1"/>
    <property type="molecule type" value="Genomic_DNA"/>
</dbReference>
<dbReference type="InterPro" id="IPR013785">
    <property type="entry name" value="Aldolase_TIM"/>
</dbReference>
<dbReference type="PIRSF" id="PIRSF004869">
    <property type="entry name" value="PflX_prd"/>
    <property type="match status" value="1"/>
</dbReference>
<keyword evidence="4 6" id="KW-0408">Iron</keyword>
<keyword evidence="8" id="KW-0670">Pyruvate</keyword>
<dbReference type="Proteomes" id="UP000223596">
    <property type="component" value="Unassembled WGS sequence"/>
</dbReference>